<evidence type="ECO:0000256" key="2">
    <source>
        <dbReference type="SAM" id="MobiDB-lite"/>
    </source>
</evidence>
<comment type="caution">
    <text evidence="4">The sequence shown here is derived from an EMBL/GenBank/DDBJ whole genome shotgun (WGS) entry which is preliminary data.</text>
</comment>
<evidence type="ECO:0000256" key="1">
    <source>
        <dbReference type="ARBA" id="ARBA00022729"/>
    </source>
</evidence>
<protein>
    <recommendedName>
        <fullName evidence="6">Lipoprotein</fullName>
    </recommendedName>
</protein>
<reference evidence="4 5" key="1">
    <citation type="submission" date="2020-03" db="EMBL/GenBank/DDBJ databases">
        <title>WGS of actinomycetes isolated from Thailand.</title>
        <authorList>
            <person name="Thawai C."/>
        </authorList>
    </citation>
    <scope>NUCLEOTIDE SEQUENCE [LARGE SCALE GENOMIC DNA]</scope>
    <source>
        <strain evidence="4 5">PRB2-1</strain>
    </source>
</reference>
<feature type="signal peptide" evidence="3">
    <location>
        <begin position="1"/>
        <end position="23"/>
    </location>
</feature>
<keyword evidence="5" id="KW-1185">Reference proteome</keyword>
<sequence length="220" mass="22717">MRIHKPTSLVVAAVIAGGAFLTACNDDDSSSDATSSTPSAGAPATTDAPSPTADTAAPTDSPSAAGGGTAAQGKPVTVNKSFTDDVMGEKATVISYISGFQPSAASKSKFSALEDEDVILVNVKVTASSKYYDTFGADSFYLTAQSNGIDQASTTILDDDIKAAGYPPLEDAETGKTTTGWVVFTPKKDEKTLVLRYKRLAAQTSNGTKITAKNFDIPLN</sequence>
<name>A0ABX0ZG34_9ACTN</name>
<dbReference type="InterPro" id="IPR029050">
    <property type="entry name" value="Immunoprotect_excell_Ig-like"/>
</dbReference>
<dbReference type="RefSeq" id="WP_167981599.1">
    <property type="nucleotide sequence ID" value="NZ_JAATEJ010000002.1"/>
</dbReference>
<evidence type="ECO:0000313" key="5">
    <source>
        <dbReference type="Proteomes" id="UP000734511"/>
    </source>
</evidence>
<evidence type="ECO:0000256" key="3">
    <source>
        <dbReference type="SAM" id="SignalP"/>
    </source>
</evidence>
<organism evidence="4 5">
    <name type="scientific">Actinacidiphila epipremni</name>
    <dbReference type="NCBI Taxonomy" id="2053013"/>
    <lineage>
        <taxon>Bacteria</taxon>
        <taxon>Bacillati</taxon>
        <taxon>Actinomycetota</taxon>
        <taxon>Actinomycetes</taxon>
        <taxon>Kitasatosporales</taxon>
        <taxon>Streptomycetaceae</taxon>
        <taxon>Actinacidiphila</taxon>
    </lineage>
</organism>
<dbReference type="EMBL" id="JAATEJ010000002">
    <property type="protein sequence ID" value="NJP42768.1"/>
    <property type="molecule type" value="Genomic_DNA"/>
</dbReference>
<feature type="chain" id="PRO_5045342508" description="Lipoprotein" evidence="3">
    <location>
        <begin position="24"/>
        <end position="220"/>
    </location>
</feature>
<dbReference type="Gene3D" id="2.60.40.1240">
    <property type="match status" value="1"/>
</dbReference>
<evidence type="ECO:0008006" key="6">
    <source>
        <dbReference type="Google" id="ProtNLM"/>
    </source>
</evidence>
<keyword evidence="1 3" id="KW-0732">Signal</keyword>
<feature type="region of interest" description="Disordered" evidence="2">
    <location>
        <begin position="26"/>
        <end position="76"/>
    </location>
</feature>
<dbReference type="Proteomes" id="UP000734511">
    <property type="component" value="Unassembled WGS sequence"/>
</dbReference>
<gene>
    <name evidence="4" type="ORF">HCN08_04985</name>
</gene>
<accession>A0ABX0ZG34</accession>
<feature type="compositionally biased region" description="Low complexity" evidence="2">
    <location>
        <begin position="31"/>
        <end position="64"/>
    </location>
</feature>
<proteinExistence type="predicted"/>
<dbReference type="PROSITE" id="PS51257">
    <property type="entry name" value="PROKAR_LIPOPROTEIN"/>
    <property type="match status" value="1"/>
</dbReference>
<evidence type="ECO:0000313" key="4">
    <source>
        <dbReference type="EMBL" id="NJP42768.1"/>
    </source>
</evidence>